<protein>
    <submittedName>
        <fullName evidence="2">Uncharacterized protein</fullName>
    </submittedName>
</protein>
<name>A0A6A6BBX0_9PEZI</name>
<evidence type="ECO:0000313" key="2">
    <source>
        <dbReference type="EMBL" id="KAF2141699.1"/>
    </source>
</evidence>
<reference evidence="2" key="1">
    <citation type="journal article" date="2020" name="Stud. Mycol.">
        <title>101 Dothideomycetes genomes: a test case for predicting lifestyles and emergence of pathogens.</title>
        <authorList>
            <person name="Haridas S."/>
            <person name="Albert R."/>
            <person name="Binder M."/>
            <person name="Bloem J."/>
            <person name="Labutti K."/>
            <person name="Salamov A."/>
            <person name="Andreopoulos B."/>
            <person name="Baker S."/>
            <person name="Barry K."/>
            <person name="Bills G."/>
            <person name="Bluhm B."/>
            <person name="Cannon C."/>
            <person name="Castanera R."/>
            <person name="Culley D."/>
            <person name="Daum C."/>
            <person name="Ezra D."/>
            <person name="Gonzalez J."/>
            <person name="Henrissat B."/>
            <person name="Kuo A."/>
            <person name="Liang C."/>
            <person name="Lipzen A."/>
            <person name="Lutzoni F."/>
            <person name="Magnuson J."/>
            <person name="Mondo S."/>
            <person name="Nolan M."/>
            <person name="Ohm R."/>
            <person name="Pangilinan J."/>
            <person name="Park H.-J."/>
            <person name="Ramirez L."/>
            <person name="Alfaro M."/>
            <person name="Sun H."/>
            <person name="Tritt A."/>
            <person name="Yoshinaga Y."/>
            <person name="Zwiers L.-H."/>
            <person name="Turgeon B."/>
            <person name="Goodwin S."/>
            <person name="Spatafora J."/>
            <person name="Crous P."/>
            <person name="Grigoriev I."/>
        </authorList>
    </citation>
    <scope>NUCLEOTIDE SEQUENCE</scope>
    <source>
        <strain evidence="2">CBS 121167</strain>
    </source>
</reference>
<feature type="region of interest" description="Disordered" evidence="1">
    <location>
        <begin position="218"/>
        <end position="275"/>
    </location>
</feature>
<feature type="region of interest" description="Disordered" evidence="1">
    <location>
        <begin position="370"/>
        <end position="433"/>
    </location>
</feature>
<dbReference type="AlphaFoldDB" id="A0A6A6BBX0"/>
<feature type="region of interest" description="Disordered" evidence="1">
    <location>
        <begin position="291"/>
        <end position="333"/>
    </location>
</feature>
<dbReference type="GeneID" id="54301671"/>
<keyword evidence="3" id="KW-1185">Reference proteome</keyword>
<dbReference type="OrthoDB" id="5327145at2759"/>
<feature type="compositionally biased region" description="Low complexity" evidence="1">
    <location>
        <begin position="293"/>
        <end position="302"/>
    </location>
</feature>
<dbReference type="Proteomes" id="UP000799438">
    <property type="component" value="Unassembled WGS sequence"/>
</dbReference>
<accession>A0A6A6BBX0</accession>
<proteinExistence type="predicted"/>
<feature type="region of interest" description="Disordered" evidence="1">
    <location>
        <begin position="1"/>
        <end position="76"/>
    </location>
</feature>
<sequence>MLAAHADQENLVASHQAAAQAKPLNHGSTIKPFAPKTPLRLPLNDENVTKKTSKTAKKGHDNAFVTPAGPRSRAPLGMKTTNAKARAFATPALQTAEPGSERTGVKSSGPRLRRAKVKVHQATPVKDPTADEERDIEYMPPRGVPLNDDPEDWPPLNLSMLEGSNLTRGVYLNYLNPIGEDGLTHSERRDKELFAKIDQRNDELMVKSLEETLGPFTDAERQAFGMPLKTIRKPKDQDTRPASAASNKSAQSSSRRPASAIGRPASAASTSRAPLPSSRAAVSALSHYSNPTASVRARSRSVLSDSTPSAPVVSRKRPAATSMAAPKPSDPYAVRHQAATAASKTTLGYGKGRAVSSSIRKPIPSIFGHQRAVSQPAAKVNKTDSTSSANGAAPTGARPSVPTFGRSRSAWSRHDSDVTLTPSMADSQDEQEPDVELELMRELHSQTMNTELDDCDWIKSGSNTDALDFALDDEEEEFQFTIPELPEPEP</sequence>
<organism evidence="2 3">
    <name type="scientific">Aplosporella prunicola CBS 121167</name>
    <dbReference type="NCBI Taxonomy" id="1176127"/>
    <lineage>
        <taxon>Eukaryota</taxon>
        <taxon>Fungi</taxon>
        <taxon>Dikarya</taxon>
        <taxon>Ascomycota</taxon>
        <taxon>Pezizomycotina</taxon>
        <taxon>Dothideomycetes</taxon>
        <taxon>Dothideomycetes incertae sedis</taxon>
        <taxon>Botryosphaeriales</taxon>
        <taxon>Aplosporellaceae</taxon>
        <taxon>Aplosporella</taxon>
    </lineage>
</organism>
<dbReference type="EMBL" id="ML995486">
    <property type="protein sequence ID" value="KAF2141699.1"/>
    <property type="molecule type" value="Genomic_DNA"/>
</dbReference>
<evidence type="ECO:0000313" key="3">
    <source>
        <dbReference type="Proteomes" id="UP000799438"/>
    </source>
</evidence>
<dbReference type="RefSeq" id="XP_033397411.1">
    <property type="nucleotide sequence ID" value="XM_033544175.1"/>
</dbReference>
<gene>
    <name evidence="2" type="ORF">K452DRAFT_318653</name>
</gene>
<feature type="region of interest" description="Disordered" evidence="1">
    <location>
        <begin position="92"/>
        <end position="132"/>
    </location>
</feature>
<feature type="compositionally biased region" description="Low complexity" evidence="1">
    <location>
        <begin position="242"/>
        <end position="275"/>
    </location>
</feature>
<evidence type="ECO:0000256" key="1">
    <source>
        <dbReference type="SAM" id="MobiDB-lite"/>
    </source>
</evidence>